<protein>
    <submittedName>
        <fullName evidence="1">Uncharacterized protein</fullName>
    </submittedName>
</protein>
<dbReference type="Proteomes" id="UP000298652">
    <property type="component" value="Chromosome 8"/>
</dbReference>
<name>A0A4U6TJT7_SETVI</name>
<reference evidence="1" key="1">
    <citation type="submission" date="2019-03" db="EMBL/GenBank/DDBJ databases">
        <title>WGS assembly of Setaria viridis.</title>
        <authorList>
            <person name="Huang P."/>
            <person name="Jenkins J."/>
            <person name="Grimwood J."/>
            <person name="Barry K."/>
            <person name="Healey A."/>
            <person name="Mamidi S."/>
            <person name="Sreedasyam A."/>
            <person name="Shu S."/>
            <person name="Feldman M."/>
            <person name="Wu J."/>
            <person name="Yu Y."/>
            <person name="Chen C."/>
            <person name="Johnson J."/>
            <person name="Rokhsar D."/>
            <person name="Baxter I."/>
            <person name="Schmutz J."/>
            <person name="Brutnell T."/>
            <person name="Kellogg E."/>
        </authorList>
    </citation>
    <scope>NUCLEOTIDE SEQUENCE [LARGE SCALE GENOMIC DNA]</scope>
</reference>
<proteinExistence type="predicted"/>
<dbReference type="Gramene" id="TKW02748">
    <property type="protein sequence ID" value="TKW02748"/>
    <property type="gene ID" value="SEVIR_8G260166v2"/>
</dbReference>
<evidence type="ECO:0000313" key="1">
    <source>
        <dbReference type="EMBL" id="TKW02748.1"/>
    </source>
</evidence>
<sequence length="48" mass="5377">MDGQDVVYVKQHESSALSPSEIKARRPALHRGLQCGNFKMTTAVEFSR</sequence>
<evidence type="ECO:0000313" key="2">
    <source>
        <dbReference type="Proteomes" id="UP000298652"/>
    </source>
</evidence>
<organism evidence="1 2">
    <name type="scientific">Setaria viridis</name>
    <name type="common">Green bristlegrass</name>
    <name type="synonym">Setaria italica subsp. viridis</name>
    <dbReference type="NCBI Taxonomy" id="4556"/>
    <lineage>
        <taxon>Eukaryota</taxon>
        <taxon>Viridiplantae</taxon>
        <taxon>Streptophyta</taxon>
        <taxon>Embryophyta</taxon>
        <taxon>Tracheophyta</taxon>
        <taxon>Spermatophyta</taxon>
        <taxon>Magnoliopsida</taxon>
        <taxon>Liliopsida</taxon>
        <taxon>Poales</taxon>
        <taxon>Poaceae</taxon>
        <taxon>PACMAD clade</taxon>
        <taxon>Panicoideae</taxon>
        <taxon>Panicodae</taxon>
        <taxon>Paniceae</taxon>
        <taxon>Cenchrinae</taxon>
        <taxon>Setaria</taxon>
    </lineage>
</organism>
<dbReference type="AlphaFoldDB" id="A0A4U6TJT7"/>
<dbReference type="EMBL" id="CM016559">
    <property type="protein sequence ID" value="TKW02748.1"/>
    <property type="molecule type" value="Genomic_DNA"/>
</dbReference>
<keyword evidence="2" id="KW-1185">Reference proteome</keyword>
<gene>
    <name evidence="1" type="ORF">SEVIR_8G260166v2</name>
</gene>
<accession>A0A4U6TJT7</accession>